<gene>
    <name evidence="1" type="ORF">Q8X39_04595</name>
</gene>
<protein>
    <submittedName>
        <fullName evidence="1">Uncharacterized protein</fullName>
    </submittedName>
</protein>
<sequence length="400" mass="45699">MSFLLALVGILLAAIVVLVLFVRQRNIHLWLRAYLRQDWRAKQPVPAGTTKHVIFCFVDHYEPQWKQPSYEVECQRVQRWVDDYPKLCEGLRDADGRQPIHSYFYPGEEYRPEHLDKLVALCRMGLGEIEIHLHHDKDTEAGLRDKLRSFTRTLVDRHDALPVDPKTGLPQWAFIHGNWALDNAHPDGVGCGVDNELIVLREEGCYVDYTLPAAPDPCQTSTINSIYYATDDPHHCKSHDTGQRVKVGGQAEGDLMLIQGPLGFMWRNRKFGLIPRIENGDVRTSSPPTPERVDQWIETGVHVEGKPEWVFVKIHTHGTQERDTDTLLGTPMRRAFEHLLSKYNDGREWQTHFVSAREMYNIAKAAEAGLGGSPGQYRDLLIQRPAYRVHPDEGSYAKVA</sequence>
<reference evidence="1 2" key="1">
    <citation type="submission" date="2023-08" db="EMBL/GenBank/DDBJ databases">
        <authorList>
            <person name="Roldan D.M."/>
            <person name="Menes R.J."/>
        </authorList>
    </citation>
    <scope>NUCLEOTIDE SEQUENCE [LARGE SCALE GENOMIC DNA]</scope>
    <source>
        <strain evidence="1 2">CCM 2812</strain>
    </source>
</reference>
<accession>A0ABT9G097</accession>
<comment type="caution">
    <text evidence="1">The sequence shown here is derived from an EMBL/GenBank/DDBJ whole genome shotgun (WGS) entry which is preliminary data.</text>
</comment>
<name>A0ABT9G097_LEPDI</name>
<evidence type="ECO:0000313" key="1">
    <source>
        <dbReference type="EMBL" id="MDP4299902.1"/>
    </source>
</evidence>
<dbReference type="RefSeq" id="WP_305748458.1">
    <property type="nucleotide sequence ID" value="NZ_JAUZEE010000002.1"/>
</dbReference>
<proteinExistence type="predicted"/>
<keyword evidence="2" id="KW-1185">Reference proteome</keyword>
<organism evidence="1 2">
    <name type="scientific">Leptothrix discophora</name>
    <dbReference type="NCBI Taxonomy" id="89"/>
    <lineage>
        <taxon>Bacteria</taxon>
        <taxon>Pseudomonadati</taxon>
        <taxon>Pseudomonadota</taxon>
        <taxon>Betaproteobacteria</taxon>
        <taxon>Burkholderiales</taxon>
        <taxon>Sphaerotilaceae</taxon>
        <taxon>Leptothrix</taxon>
    </lineage>
</organism>
<evidence type="ECO:0000313" key="2">
    <source>
        <dbReference type="Proteomes" id="UP001235760"/>
    </source>
</evidence>
<dbReference type="EMBL" id="JAUZEE010000002">
    <property type="protein sequence ID" value="MDP4299902.1"/>
    <property type="molecule type" value="Genomic_DNA"/>
</dbReference>
<dbReference type="Proteomes" id="UP001235760">
    <property type="component" value="Unassembled WGS sequence"/>
</dbReference>